<dbReference type="Pfam" id="PF00354">
    <property type="entry name" value="Pentaxin"/>
    <property type="match status" value="2"/>
</dbReference>
<proteinExistence type="inferred from homology"/>
<evidence type="ECO:0000313" key="13">
    <source>
        <dbReference type="Proteomes" id="UP000770717"/>
    </source>
</evidence>
<evidence type="ECO:0000256" key="2">
    <source>
        <dbReference type="ARBA" id="ARBA00004613"/>
    </source>
</evidence>
<feature type="signal peptide" evidence="10">
    <location>
        <begin position="1"/>
        <end position="27"/>
    </location>
</feature>
<dbReference type="PANTHER" id="PTHR45869:SF7">
    <property type="entry name" value="C-REACTIVE PROTEIN"/>
    <property type="match status" value="1"/>
</dbReference>
<feature type="chain" id="PRO_5035226735" description="Pentraxin (PTX) domain-containing protein" evidence="10">
    <location>
        <begin position="28"/>
        <end position="220"/>
    </location>
</feature>
<comment type="subcellular location">
    <subcellularLocation>
        <location evidence="2">Secreted</location>
    </subcellularLocation>
</comment>
<dbReference type="GO" id="GO:0046872">
    <property type="term" value="F:metal ion binding"/>
    <property type="evidence" value="ECO:0007669"/>
    <property type="project" value="UniProtKB-KW"/>
</dbReference>
<evidence type="ECO:0000256" key="5">
    <source>
        <dbReference type="ARBA" id="ARBA00022729"/>
    </source>
</evidence>
<keyword evidence="7" id="KW-1015">Disulfide bond</keyword>
<evidence type="ECO:0000256" key="1">
    <source>
        <dbReference type="ARBA" id="ARBA00001913"/>
    </source>
</evidence>
<evidence type="ECO:0000259" key="11">
    <source>
        <dbReference type="PROSITE" id="PS51828"/>
    </source>
</evidence>
<evidence type="ECO:0000256" key="9">
    <source>
        <dbReference type="PROSITE-ProRule" id="PRU01172"/>
    </source>
</evidence>
<organism evidence="12 13">
    <name type="scientific">Eleutherodactylus coqui</name>
    <name type="common">Puerto Rican coqui</name>
    <dbReference type="NCBI Taxonomy" id="57060"/>
    <lineage>
        <taxon>Eukaryota</taxon>
        <taxon>Metazoa</taxon>
        <taxon>Chordata</taxon>
        <taxon>Craniata</taxon>
        <taxon>Vertebrata</taxon>
        <taxon>Euteleostomi</taxon>
        <taxon>Amphibia</taxon>
        <taxon>Batrachia</taxon>
        <taxon>Anura</taxon>
        <taxon>Neobatrachia</taxon>
        <taxon>Hyloidea</taxon>
        <taxon>Eleutherodactylidae</taxon>
        <taxon>Eleutherodactylinae</taxon>
        <taxon>Eleutherodactylus</taxon>
        <taxon>Eleutherodactylus</taxon>
    </lineage>
</organism>
<evidence type="ECO:0000256" key="10">
    <source>
        <dbReference type="SAM" id="SignalP"/>
    </source>
</evidence>
<gene>
    <name evidence="12" type="ORF">GDO78_010236</name>
</gene>
<comment type="cofactor">
    <cofactor evidence="1">
        <name>Ca(2+)</name>
        <dbReference type="ChEBI" id="CHEBI:29108"/>
    </cofactor>
</comment>
<dbReference type="AlphaFoldDB" id="A0A8J6F5B5"/>
<dbReference type="PANTHER" id="PTHR45869">
    <property type="entry name" value="C-REACTIVE PROTEIN-RELATED"/>
    <property type="match status" value="1"/>
</dbReference>
<dbReference type="OrthoDB" id="547680at2759"/>
<dbReference type="PROSITE" id="PS51828">
    <property type="entry name" value="PTX_2"/>
    <property type="match status" value="1"/>
</dbReference>
<evidence type="ECO:0000256" key="4">
    <source>
        <dbReference type="ARBA" id="ARBA00022723"/>
    </source>
</evidence>
<dbReference type="SMART" id="SM00159">
    <property type="entry name" value="PTX"/>
    <property type="match status" value="1"/>
</dbReference>
<dbReference type="GO" id="GO:0005576">
    <property type="term" value="C:extracellular region"/>
    <property type="evidence" value="ECO:0007669"/>
    <property type="project" value="UniProtKB-SubCell"/>
</dbReference>
<keyword evidence="4" id="KW-0479">Metal-binding</keyword>
<dbReference type="InterPro" id="IPR013320">
    <property type="entry name" value="ConA-like_dom_sf"/>
</dbReference>
<evidence type="ECO:0000256" key="6">
    <source>
        <dbReference type="ARBA" id="ARBA00022837"/>
    </source>
</evidence>
<keyword evidence="3" id="KW-0964">Secreted</keyword>
<keyword evidence="6" id="KW-0106">Calcium</keyword>
<dbReference type="EMBL" id="WNTK01000006">
    <property type="protein sequence ID" value="KAG9480856.1"/>
    <property type="molecule type" value="Genomic_DNA"/>
</dbReference>
<keyword evidence="5 10" id="KW-0732">Signal</keyword>
<accession>A0A8J6F5B5</accession>
<dbReference type="InterPro" id="IPR051005">
    <property type="entry name" value="Pentraxin_domain"/>
</dbReference>
<evidence type="ECO:0000256" key="3">
    <source>
        <dbReference type="ARBA" id="ARBA00022525"/>
    </source>
</evidence>
<comment type="similarity">
    <text evidence="8">Belongs to the pentraxin family.</text>
</comment>
<dbReference type="Proteomes" id="UP000770717">
    <property type="component" value="Unassembled WGS sequence"/>
</dbReference>
<reference evidence="12" key="1">
    <citation type="thesis" date="2020" institute="ProQuest LLC" country="789 East Eisenhower Parkway, Ann Arbor, MI, USA">
        <title>Comparative Genomics and Chromosome Evolution.</title>
        <authorList>
            <person name="Mudd A.B."/>
        </authorList>
    </citation>
    <scope>NUCLEOTIDE SEQUENCE</scope>
    <source>
        <strain evidence="12">HN-11 Male</strain>
        <tissue evidence="12">Kidney and liver</tissue>
    </source>
</reference>
<dbReference type="Gene3D" id="2.60.120.200">
    <property type="match status" value="2"/>
</dbReference>
<comment type="caution">
    <text evidence="12">The sequence shown here is derived from an EMBL/GenBank/DDBJ whole genome shotgun (WGS) entry which is preliminary data.</text>
</comment>
<evidence type="ECO:0000256" key="8">
    <source>
        <dbReference type="ARBA" id="ARBA00038102"/>
    </source>
</evidence>
<comment type="caution">
    <text evidence="9">Lacks conserved residue(s) required for the propagation of feature annotation.</text>
</comment>
<evidence type="ECO:0000256" key="7">
    <source>
        <dbReference type="ARBA" id="ARBA00023157"/>
    </source>
</evidence>
<sequence>MKHPTILPKDIEKMLVWWLLWISGVGGQMDMKDTLFAFPTESLTSYVELSPAHHGPLGEVTVCMRFHSNLTREYALFSLATRNRYNAFLLFYYSGSRNQFLLSVDNKDQNYELQAWVVWIDGKAYKTDGFPDVKISDELSIIIGQEQDRYKGGFNASESFVGEVTDINMWDKALTEENMMDYFAANEISGNILNWNALRYTIHGDVKKSPYADPYPCIPV</sequence>
<feature type="domain" description="Pentraxin (PTX)" evidence="11">
    <location>
        <begin position="140"/>
        <end position="214"/>
    </location>
</feature>
<protein>
    <recommendedName>
        <fullName evidence="11">Pentraxin (PTX) domain-containing protein</fullName>
    </recommendedName>
</protein>
<keyword evidence="13" id="KW-1185">Reference proteome</keyword>
<name>A0A8J6F5B5_ELECQ</name>
<evidence type="ECO:0000313" key="12">
    <source>
        <dbReference type="EMBL" id="KAG9480856.1"/>
    </source>
</evidence>
<dbReference type="SUPFAM" id="SSF49899">
    <property type="entry name" value="Concanavalin A-like lectins/glucanases"/>
    <property type="match status" value="1"/>
</dbReference>
<dbReference type="InterPro" id="IPR001759">
    <property type="entry name" value="PTX_dom"/>
</dbReference>